<sequence>MNKYDQKYSLNVKANVERCKSDSVYMGEVLLANEKLIWYSIHKYVGNPEQMIKNSCLDKDDILQVGRIGLIKAINAFDTERGTKFSSFSVIAVAREVRCFIRDHYCPIRPTRAANDLILRIKRLEDDLGYLPRPGKIAELLGESREKVTKALGIGQYIRSLDEPVGNKNSRGQLSDGHITLLDMLEDSYDIELETVDRLYLESVIKKVKELLGEKEGAIFGLKLQGLNQSEIAKKINVSKMKVSRVMKKIIALMEKNGEHL</sequence>
<dbReference type="Gene3D" id="1.20.120.1810">
    <property type="match status" value="1"/>
</dbReference>
<dbReference type="PANTHER" id="PTHR30385">
    <property type="entry name" value="SIGMA FACTOR F FLAGELLAR"/>
    <property type="match status" value="1"/>
</dbReference>
<keyword evidence="2" id="KW-0731">Sigma factor</keyword>
<dbReference type="InterPro" id="IPR013324">
    <property type="entry name" value="RNA_pol_sigma_r3/r4-like"/>
</dbReference>
<dbReference type="InterPro" id="IPR007624">
    <property type="entry name" value="RNA_pol_sigma70_r3"/>
</dbReference>
<dbReference type="Proteomes" id="UP000239549">
    <property type="component" value="Unassembled WGS sequence"/>
</dbReference>
<gene>
    <name evidence="6" type="ORF">DCCM_4629</name>
</gene>
<dbReference type="AlphaFoldDB" id="A0A2L2XH71"/>
<keyword evidence="1" id="KW-0805">Transcription regulation</keyword>
<keyword evidence="7" id="KW-1185">Reference proteome</keyword>
<keyword evidence="4" id="KW-0804">Transcription</keyword>
<dbReference type="Gene3D" id="1.20.140.160">
    <property type="match status" value="1"/>
</dbReference>
<dbReference type="GO" id="GO:0003677">
    <property type="term" value="F:DNA binding"/>
    <property type="evidence" value="ECO:0007669"/>
    <property type="project" value="UniProtKB-KW"/>
</dbReference>
<accession>A0A2L2XH71</accession>
<evidence type="ECO:0000256" key="1">
    <source>
        <dbReference type="ARBA" id="ARBA00023015"/>
    </source>
</evidence>
<dbReference type="EMBL" id="BFAV01000172">
    <property type="protein sequence ID" value="GBF35500.1"/>
    <property type="molecule type" value="Genomic_DNA"/>
</dbReference>
<evidence type="ECO:0000256" key="3">
    <source>
        <dbReference type="ARBA" id="ARBA00023125"/>
    </source>
</evidence>
<dbReference type="SUPFAM" id="SSF88946">
    <property type="entry name" value="Sigma2 domain of RNA polymerase sigma factors"/>
    <property type="match status" value="1"/>
</dbReference>
<dbReference type="InterPro" id="IPR007627">
    <property type="entry name" value="RNA_pol_sigma70_r2"/>
</dbReference>
<dbReference type="SUPFAM" id="SSF88659">
    <property type="entry name" value="Sigma3 and sigma4 domains of RNA polymerase sigma factors"/>
    <property type="match status" value="2"/>
</dbReference>
<dbReference type="GO" id="GO:0016987">
    <property type="term" value="F:sigma factor activity"/>
    <property type="evidence" value="ECO:0007669"/>
    <property type="project" value="UniProtKB-KW"/>
</dbReference>
<organism evidence="6 7">
    <name type="scientific">Desulfocucumis palustris</name>
    <dbReference type="NCBI Taxonomy" id="1898651"/>
    <lineage>
        <taxon>Bacteria</taxon>
        <taxon>Bacillati</taxon>
        <taxon>Bacillota</taxon>
        <taxon>Clostridia</taxon>
        <taxon>Eubacteriales</taxon>
        <taxon>Desulfocucumaceae</taxon>
        <taxon>Desulfocucumis</taxon>
    </lineage>
</organism>
<dbReference type="OrthoDB" id="2005430at2"/>
<reference evidence="7" key="1">
    <citation type="submission" date="2018-02" db="EMBL/GenBank/DDBJ databases">
        <title>Genome sequence of Desulfocucumis palustris strain NAW-5.</title>
        <authorList>
            <person name="Watanabe M."/>
            <person name="Kojima H."/>
            <person name="Fukui M."/>
        </authorList>
    </citation>
    <scope>NUCLEOTIDE SEQUENCE [LARGE SCALE GENOMIC DNA]</scope>
    <source>
        <strain evidence="7">NAW-5</strain>
    </source>
</reference>
<evidence type="ECO:0000313" key="6">
    <source>
        <dbReference type="EMBL" id="GBF35500.1"/>
    </source>
</evidence>
<keyword evidence="3" id="KW-0238">DNA-binding</keyword>
<dbReference type="InterPro" id="IPR014284">
    <property type="entry name" value="RNA_pol_sigma-70_dom"/>
</dbReference>
<dbReference type="PROSITE" id="PS00715">
    <property type="entry name" value="SIGMA70_1"/>
    <property type="match status" value="1"/>
</dbReference>
<dbReference type="PANTHER" id="PTHR30385:SF4">
    <property type="entry name" value="RNA POLYMERASE SIGMA-E FACTOR"/>
    <property type="match status" value="1"/>
</dbReference>
<name>A0A2L2XH71_9FIRM</name>
<evidence type="ECO:0000259" key="5">
    <source>
        <dbReference type="PROSITE" id="PS00715"/>
    </source>
</evidence>
<dbReference type="Pfam" id="PF04542">
    <property type="entry name" value="Sigma70_r2"/>
    <property type="match status" value="1"/>
</dbReference>
<dbReference type="Pfam" id="PF04539">
    <property type="entry name" value="Sigma70_r3"/>
    <property type="match status" value="1"/>
</dbReference>
<dbReference type="InterPro" id="IPR000943">
    <property type="entry name" value="RNA_pol_sigma70"/>
</dbReference>
<dbReference type="InterPro" id="IPR013325">
    <property type="entry name" value="RNA_pol_sigma_r2"/>
</dbReference>
<comment type="caution">
    <text evidence="6">The sequence shown here is derived from an EMBL/GenBank/DDBJ whole genome shotgun (WGS) entry which is preliminary data.</text>
</comment>
<protein>
    <submittedName>
        <fullName evidence="6">RNA polymerase sporulation specific sigma factor SigG</fullName>
    </submittedName>
</protein>
<dbReference type="GO" id="GO:0006352">
    <property type="term" value="P:DNA-templated transcription initiation"/>
    <property type="evidence" value="ECO:0007669"/>
    <property type="project" value="InterPro"/>
</dbReference>
<dbReference type="NCBIfam" id="TIGR02937">
    <property type="entry name" value="sigma70-ECF"/>
    <property type="match status" value="1"/>
</dbReference>
<evidence type="ECO:0000313" key="7">
    <source>
        <dbReference type="Proteomes" id="UP000239549"/>
    </source>
</evidence>
<proteinExistence type="predicted"/>
<feature type="domain" description="RNA polymerase sigma-70" evidence="5">
    <location>
        <begin position="61"/>
        <end position="74"/>
    </location>
</feature>
<evidence type="ECO:0000256" key="4">
    <source>
        <dbReference type="ARBA" id="ARBA00023163"/>
    </source>
</evidence>
<evidence type="ECO:0000256" key="2">
    <source>
        <dbReference type="ARBA" id="ARBA00023082"/>
    </source>
</evidence>
<dbReference type="RefSeq" id="WP_104373569.1">
    <property type="nucleotide sequence ID" value="NZ_BFAV01000172.1"/>
</dbReference>